<dbReference type="Gramene" id="KVI03308">
    <property type="protein sequence ID" value="KVI03308"/>
    <property type="gene ID" value="Ccrd_018394"/>
</dbReference>
<gene>
    <name evidence="2" type="ORF">Ccrd_018394</name>
</gene>
<evidence type="ECO:0000313" key="3">
    <source>
        <dbReference type="Proteomes" id="UP000243975"/>
    </source>
</evidence>
<evidence type="ECO:0000313" key="2">
    <source>
        <dbReference type="EMBL" id="KVI03308.1"/>
    </source>
</evidence>
<organism evidence="2 3">
    <name type="scientific">Cynara cardunculus var. scolymus</name>
    <name type="common">Globe artichoke</name>
    <name type="synonym">Cynara scolymus</name>
    <dbReference type="NCBI Taxonomy" id="59895"/>
    <lineage>
        <taxon>Eukaryota</taxon>
        <taxon>Viridiplantae</taxon>
        <taxon>Streptophyta</taxon>
        <taxon>Embryophyta</taxon>
        <taxon>Tracheophyta</taxon>
        <taxon>Spermatophyta</taxon>
        <taxon>Magnoliopsida</taxon>
        <taxon>eudicotyledons</taxon>
        <taxon>Gunneridae</taxon>
        <taxon>Pentapetalae</taxon>
        <taxon>asterids</taxon>
        <taxon>campanulids</taxon>
        <taxon>Asterales</taxon>
        <taxon>Asteraceae</taxon>
        <taxon>Carduoideae</taxon>
        <taxon>Cardueae</taxon>
        <taxon>Carduinae</taxon>
        <taxon>Cynara</taxon>
    </lineage>
</organism>
<comment type="caution">
    <text evidence="2">The sequence shown here is derived from an EMBL/GenBank/DDBJ whole genome shotgun (WGS) entry which is preliminary data.</text>
</comment>
<reference evidence="2 3" key="1">
    <citation type="journal article" date="2016" name="Sci. Rep.">
        <title>The genome sequence of the outbreeding globe artichoke constructed de novo incorporating a phase-aware low-pass sequencing strategy of F1 progeny.</title>
        <authorList>
            <person name="Scaglione D."/>
            <person name="Reyes-Chin-Wo S."/>
            <person name="Acquadro A."/>
            <person name="Froenicke L."/>
            <person name="Portis E."/>
            <person name="Beitel C."/>
            <person name="Tirone M."/>
            <person name="Mauro R."/>
            <person name="Lo Monaco A."/>
            <person name="Mauromicale G."/>
            <person name="Faccioli P."/>
            <person name="Cattivelli L."/>
            <person name="Rieseberg L."/>
            <person name="Michelmore R."/>
            <person name="Lanteri S."/>
        </authorList>
    </citation>
    <scope>NUCLEOTIDE SEQUENCE [LARGE SCALE GENOMIC DNA]</scope>
    <source>
        <strain evidence="2">2C</strain>
    </source>
</reference>
<feature type="region of interest" description="Disordered" evidence="1">
    <location>
        <begin position="90"/>
        <end position="114"/>
    </location>
</feature>
<accession>A0A103Y6A3</accession>
<protein>
    <submittedName>
        <fullName evidence="2">Uncharacterized protein</fullName>
    </submittedName>
</protein>
<name>A0A103Y6A3_CYNCS</name>
<sequence length="114" mass="13403">MMVKRFEEVALDCFSNHFIIRGEIKFQMISLGTTYACYLVYKITNAVDEIEEPVEVRNWNLPFSFSDEISYRYIYLLSPQSPVIKIRLDDDENSHNPPISQMPKIKGLPRLRND</sequence>
<keyword evidence="3" id="KW-1185">Reference proteome</keyword>
<dbReference type="Proteomes" id="UP000243975">
    <property type="component" value="Unassembled WGS sequence"/>
</dbReference>
<dbReference type="EMBL" id="LEKV01002375">
    <property type="protein sequence ID" value="KVI03308.1"/>
    <property type="molecule type" value="Genomic_DNA"/>
</dbReference>
<feature type="non-terminal residue" evidence="2">
    <location>
        <position position="114"/>
    </location>
</feature>
<dbReference type="AlphaFoldDB" id="A0A103Y6A3"/>
<evidence type="ECO:0000256" key="1">
    <source>
        <dbReference type="SAM" id="MobiDB-lite"/>
    </source>
</evidence>
<proteinExistence type="predicted"/>